<dbReference type="VEuPathDB" id="TrichDB:TVAG_378600"/>
<sequence length="342" mass="39164">MDDDKIALVTFTEGEGFDKNQKLKSELYPYSESGISLLELCCYHGSVDCFKFLRTKFQSEITPNCLRYSFLGGNQEIINECLKVQKPDDECMEYAIISHNIDFVTFLKNEHNIKINLKLCCKHNNLQSFLVYLDQTNNNNTGFVYSPNFLLSLLLEYHILNGADVNEKDEDEWTLLHHAARDNSKEFAEILISNGADINAKTEDGFTPLHYAARENRKEIAEILISNGADINDKDKDGWTPLHCAAKYNSKEIAEILISNDADINAKDYHGWTSLHCAARYNSKETAEILISNDADINAKDYQLWTSFHYAAMHNCKKLQKFSFRMAQISMLKTKMDGPFFI</sequence>
<dbReference type="VEuPathDB" id="TrichDB:TVAG_386960"/>
<dbReference type="InParanoid" id="A2E2D5"/>
<dbReference type="Proteomes" id="UP000001542">
    <property type="component" value="Unassembled WGS sequence"/>
</dbReference>
<dbReference type="PROSITE" id="PS50297">
    <property type="entry name" value="ANK_REP_REGION"/>
    <property type="match status" value="4"/>
</dbReference>
<evidence type="ECO:0000259" key="2">
    <source>
        <dbReference type="Pfam" id="PF11929"/>
    </source>
</evidence>
<name>A2E2D5_TRIV3</name>
<dbReference type="eggNOG" id="KOG4177">
    <property type="taxonomic scope" value="Eukaryota"/>
</dbReference>
<evidence type="ECO:0000256" key="1">
    <source>
        <dbReference type="PROSITE-ProRule" id="PRU00023"/>
    </source>
</evidence>
<dbReference type="AlphaFoldDB" id="A2E2D5"/>
<dbReference type="InterPro" id="IPR020683">
    <property type="entry name" value="DUF3447"/>
</dbReference>
<keyword evidence="1" id="KW-0040">ANK repeat</keyword>
<dbReference type="Pfam" id="PF13637">
    <property type="entry name" value="Ank_4"/>
    <property type="match status" value="1"/>
</dbReference>
<dbReference type="RefSeq" id="XP_001325333.1">
    <property type="nucleotide sequence ID" value="XM_001325298.1"/>
</dbReference>
<dbReference type="PANTHER" id="PTHR24182">
    <property type="entry name" value="ANKYRIN REPEAT AND SOCS BOX CONTAINING 4"/>
    <property type="match status" value="1"/>
</dbReference>
<dbReference type="InterPro" id="IPR036770">
    <property type="entry name" value="Ankyrin_rpt-contain_sf"/>
</dbReference>
<dbReference type="STRING" id="5722.A2E2D5"/>
<reference evidence="3" key="1">
    <citation type="submission" date="2006-10" db="EMBL/GenBank/DDBJ databases">
        <authorList>
            <person name="Amadeo P."/>
            <person name="Zhao Q."/>
            <person name="Wortman J."/>
            <person name="Fraser-Liggett C."/>
            <person name="Carlton J."/>
        </authorList>
    </citation>
    <scope>NUCLEOTIDE SEQUENCE</scope>
    <source>
        <strain evidence="3">G3</strain>
    </source>
</reference>
<dbReference type="KEGG" id="tva:4771084"/>
<dbReference type="EMBL" id="DS113290">
    <property type="protein sequence ID" value="EAY13110.1"/>
    <property type="molecule type" value="Genomic_DNA"/>
</dbReference>
<feature type="repeat" description="ANK" evidence="1">
    <location>
        <begin position="237"/>
        <end position="269"/>
    </location>
</feature>
<dbReference type="InterPro" id="IPR002110">
    <property type="entry name" value="Ankyrin_rpt"/>
</dbReference>
<dbReference type="Gene3D" id="1.25.40.20">
    <property type="entry name" value="Ankyrin repeat-containing domain"/>
    <property type="match status" value="1"/>
</dbReference>
<reference evidence="3" key="2">
    <citation type="journal article" date="2007" name="Science">
        <title>Draft genome sequence of the sexually transmitted pathogen Trichomonas vaginalis.</title>
        <authorList>
            <person name="Carlton J.M."/>
            <person name="Hirt R.P."/>
            <person name="Silva J.C."/>
            <person name="Delcher A.L."/>
            <person name="Schatz M."/>
            <person name="Zhao Q."/>
            <person name="Wortman J.R."/>
            <person name="Bidwell S.L."/>
            <person name="Alsmark U.C.M."/>
            <person name="Besteiro S."/>
            <person name="Sicheritz-Ponten T."/>
            <person name="Noel C.J."/>
            <person name="Dacks J.B."/>
            <person name="Foster P.G."/>
            <person name="Simillion C."/>
            <person name="Van de Peer Y."/>
            <person name="Miranda-Saavedra D."/>
            <person name="Barton G.J."/>
            <person name="Westrop G.D."/>
            <person name="Mueller S."/>
            <person name="Dessi D."/>
            <person name="Fiori P.L."/>
            <person name="Ren Q."/>
            <person name="Paulsen I."/>
            <person name="Zhang H."/>
            <person name="Bastida-Corcuera F.D."/>
            <person name="Simoes-Barbosa A."/>
            <person name="Brown M.T."/>
            <person name="Hayes R.D."/>
            <person name="Mukherjee M."/>
            <person name="Okumura C.Y."/>
            <person name="Schneider R."/>
            <person name="Smith A.J."/>
            <person name="Vanacova S."/>
            <person name="Villalvazo M."/>
            <person name="Haas B.J."/>
            <person name="Pertea M."/>
            <person name="Feldblyum T.V."/>
            <person name="Utterback T.R."/>
            <person name="Shu C.L."/>
            <person name="Osoegawa K."/>
            <person name="de Jong P.J."/>
            <person name="Hrdy I."/>
            <person name="Horvathova L."/>
            <person name="Zubacova Z."/>
            <person name="Dolezal P."/>
            <person name="Malik S.B."/>
            <person name="Logsdon J.M. Jr."/>
            <person name="Henze K."/>
            <person name="Gupta A."/>
            <person name="Wang C.C."/>
            <person name="Dunne R.L."/>
            <person name="Upcroft J.A."/>
            <person name="Upcroft P."/>
            <person name="White O."/>
            <person name="Salzberg S.L."/>
            <person name="Tang P."/>
            <person name="Chiu C.-H."/>
            <person name="Lee Y.-S."/>
            <person name="Embley T.M."/>
            <person name="Coombs G.H."/>
            <person name="Mottram J.C."/>
            <person name="Tachezy J."/>
            <person name="Fraser-Liggett C.M."/>
            <person name="Johnson P.J."/>
        </authorList>
    </citation>
    <scope>NUCLEOTIDE SEQUENCE [LARGE SCALE GENOMIC DNA]</scope>
    <source>
        <strain evidence="3">G3</strain>
    </source>
</reference>
<dbReference type="PANTHER" id="PTHR24182:SF13">
    <property type="entry name" value="LD18443P"/>
    <property type="match status" value="1"/>
</dbReference>
<dbReference type="VEuPathDB" id="TrichDB:TVAGG3_0305290"/>
<evidence type="ECO:0000313" key="4">
    <source>
        <dbReference type="Proteomes" id="UP000001542"/>
    </source>
</evidence>
<feature type="repeat" description="ANK" evidence="1">
    <location>
        <begin position="270"/>
        <end position="302"/>
    </location>
</feature>
<evidence type="ECO:0000313" key="3">
    <source>
        <dbReference type="EMBL" id="EAY13110.1"/>
    </source>
</evidence>
<organism evidence="3 4">
    <name type="scientific">Trichomonas vaginalis (strain ATCC PRA-98 / G3)</name>
    <dbReference type="NCBI Taxonomy" id="412133"/>
    <lineage>
        <taxon>Eukaryota</taxon>
        <taxon>Metamonada</taxon>
        <taxon>Parabasalia</taxon>
        <taxon>Trichomonadida</taxon>
        <taxon>Trichomonadidae</taxon>
        <taxon>Trichomonas</taxon>
    </lineage>
</organism>
<protein>
    <submittedName>
        <fullName evidence="3">Ankyrin repeat protein, putative</fullName>
    </submittedName>
</protein>
<dbReference type="Pfam" id="PF00023">
    <property type="entry name" value="Ank"/>
    <property type="match status" value="1"/>
</dbReference>
<feature type="domain" description="DUF3447" evidence="2">
    <location>
        <begin position="57"/>
        <end position="132"/>
    </location>
</feature>
<dbReference type="SMART" id="SM00248">
    <property type="entry name" value="ANK"/>
    <property type="match status" value="5"/>
</dbReference>
<dbReference type="PRINTS" id="PR01415">
    <property type="entry name" value="ANKYRIN"/>
</dbReference>
<dbReference type="SUPFAM" id="SSF48403">
    <property type="entry name" value="Ankyrin repeat"/>
    <property type="match status" value="2"/>
</dbReference>
<proteinExistence type="predicted"/>
<keyword evidence="4" id="KW-1185">Reference proteome</keyword>
<dbReference type="Pfam" id="PF11929">
    <property type="entry name" value="DUF3447"/>
    <property type="match status" value="1"/>
</dbReference>
<dbReference type="PROSITE" id="PS50088">
    <property type="entry name" value="ANK_REPEAT"/>
    <property type="match status" value="4"/>
</dbReference>
<feature type="repeat" description="ANK" evidence="1">
    <location>
        <begin position="171"/>
        <end position="203"/>
    </location>
</feature>
<dbReference type="Pfam" id="PF12796">
    <property type="entry name" value="Ank_2"/>
    <property type="match status" value="1"/>
</dbReference>
<accession>A2E2D5</accession>
<dbReference type="OrthoDB" id="19174at2759"/>
<gene>
    <name evidence="3" type="ORF">TVAG_443930</name>
</gene>
<feature type="repeat" description="ANK" evidence="1">
    <location>
        <begin position="204"/>
        <end position="236"/>
    </location>
</feature>